<evidence type="ECO:0000313" key="11">
    <source>
        <dbReference type="EMBL" id="CAF1355486.1"/>
    </source>
</evidence>
<organism evidence="12 13">
    <name type="scientific">Adineta ricciae</name>
    <name type="common">Rotifer</name>
    <dbReference type="NCBI Taxonomy" id="249248"/>
    <lineage>
        <taxon>Eukaryota</taxon>
        <taxon>Metazoa</taxon>
        <taxon>Spiralia</taxon>
        <taxon>Gnathifera</taxon>
        <taxon>Rotifera</taxon>
        <taxon>Eurotatoria</taxon>
        <taxon>Bdelloidea</taxon>
        <taxon>Adinetida</taxon>
        <taxon>Adinetidae</taxon>
        <taxon>Adineta</taxon>
    </lineage>
</organism>
<dbReference type="SMART" id="SM00204">
    <property type="entry name" value="TGFB"/>
    <property type="match status" value="1"/>
</dbReference>
<dbReference type="SUPFAM" id="SSF57501">
    <property type="entry name" value="Cystine-knot cytokines"/>
    <property type="match status" value="1"/>
</dbReference>
<proteinExistence type="inferred from homology"/>
<keyword evidence="5 8" id="KW-0339">Growth factor</keyword>
<dbReference type="Proteomes" id="UP000663852">
    <property type="component" value="Unassembled WGS sequence"/>
</dbReference>
<dbReference type="EMBL" id="CAJNOJ010000268">
    <property type="protein sequence ID" value="CAF1355486.1"/>
    <property type="molecule type" value="Genomic_DNA"/>
</dbReference>
<feature type="transmembrane region" description="Helical" evidence="9">
    <location>
        <begin position="14"/>
        <end position="37"/>
    </location>
</feature>
<dbReference type="InterPro" id="IPR001839">
    <property type="entry name" value="TGF-b_C"/>
</dbReference>
<accession>A0A815YYI0</accession>
<protein>
    <recommendedName>
        <fullName evidence="10">TGF-beta family profile domain-containing protein</fullName>
    </recommendedName>
</protein>
<comment type="caution">
    <text evidence="12">The sequence shown here is derived from an EMBL/GenBank/DDBJ whole genome shotgun (WGS) entry which is preliminary data.</text>
</comment>
<evidence type="ECO:0000256" key="7">
    <source>
        <dbReference type="ARBA" id="ARBA00023180"/>
    </source>
</evidence>
<keyword evidence="6" id="KW-1015">Disulfide bond</keyword>
<keyword evidence="9" id="KW-0812">Transmembrane</keyword>
<dbReference type="AlphaFoldDB" id="A0A815YYI0"/>
<evidence type="ECO:0000256" key="8">
    <source>
        <dbReference type="RuleBase" id="RU000354"/>
    </source>
</evidence>
<reference evidence="12" key="1">
    <citation type="submission" date="2021-02" db="EMBL/GenBank/DDBJ databases">
        <authorList>
            <person name="Nowell W R."/>
        </authorList>
    </citation>
    <scope>NUCLEOTIDE SEQUENCE</scope>
</reference>
<dbReference type="GO" id="GO:0005615">
    <property type="term" value="C:extracellular space"/>
    <property type="evidence" value="ECO:0007669"/>
    <property type="project" value="TreeGrafter"/>
</dbReference>
<dbReference type="CDD" id="cd13756">
    <property type="entry name" value="TGF_beta_BMPs_GDFs"/>
    <property type="match status" value="1"/>
</dbReference>
<dbReference type="Proteomes" id="UP000663828">
    <property type="component" value="Unassembled WGS sequence"/>
</dbReference>
<evidence type="ECO:0000256" key="1">
    <source>
        <dbReference type="ARBA" id="ARBA00004613"/>
    </source>
</evidence>
<evidence type="ECO:0000259" key="10">
    <source>
        <dbReference type="PROSITE" id="PS51362"/>
    </source>
</evidence>
<dbReference type="Gene3D" id="2.10.90.10">
    <property type="entry name" value="Cystine-knot cytokines"/>
    <property type="match status" value="1"/>
</dbReference>
<keyword evidence="4" id="KW-0732">Signal</keyword>
<dbReference type="InterPro" id="IPR017948">
    <property type="entry name" value="TGFb_CS"/>
</dbReference>
<dbReference type="GO" id="GO:0005125">
    <property type="term" value="F:cytokine activity"/>
    <property type="evidence" value="ECO:0007669"/>
    <property type="project" value="TreeGrafter"/>
</dbReference>
<keyword evidence="7" id="KW-0325">Glycoprotein</keyword>
<dbReference type="OrthoDB" id="5987191at2759"/>
<evidence type="ECO:0000313" key="13">
    <source>
        <dbReference type="Proteomes" id="UP000663828"/>
    </source>
</evidence>
<evidence type="ECO:0000256" key="9">
    <source>
        <dbReference type="SAM" id="Phobius"/>
    </source>
</evidence>
<evidence type="ECO:0000256" key="6">
    <source>
        <dbReference type="ARBA" id="ARBA00023157"/>
    </source>
</evidence>
<dbReference type="PROSITE" id="PS00250">
    <property type="entry name" value="TGF_BETA_1"/>
    <property type="match status" value="1"/>
</dbReference>
<feature type="domain" description="TGF-beta family profile" evidence="10">
    <location>
        <begin position="272"/>
        <end position="389"/>
    </location>
</feature>
<evidence type="ECO:0000313" key="12">
    <source>
        <dbReference type="EMBL" id="CAF1576293.1"/>
    </source>
</evidence>
<dbReference type="PROSITE" id="PS51362">
    <property type="entry name" value="TGF_BETA_2"/>
    <property type="match status" value="1"/>
</dbReference>
<gene>
    <name evidence="11" type="ORF">EDS130_LOCUS33520</name>
    <name evidence="12" type="ORF">XAT740_LOCUS44994</name>
</gene>
<keyword evidence="9" id="KW-0472">Membrane</keyword>
<dbReference type="EMBL" id="CAJNOR010005791">
    <property type="protein sequence ID" value="CAF1576293.1"/>
    <property type="molecule type" value="Genomic_DNA"/>
</dbReference>
<comment type="similarity">
    <text evidence="2 8">Belongs to the TGF-beta family.</text>
</comment>
<comment type="subcellular location">
    <subcellularLocation>
        <location evidence="1">Secreted</location>
    </subcellularLocation>
</comment>
<dbReference type="InterPro" id="IPR015615">
    <property type="entry name" value="TGF-beta-rel"/>
</dbReference>
<keyword evidence="13" id="KW-1185">Reference proteome</keyword>
<evidence type="ECO:0000256" key="4">
    <source>
        <dbReference type="ARBA" id="ARBA00022729"/>
    </source>
</evidence>
<dbReference type="PANTHER" id="PTHR11848:SF310">
    <property type="entry name" value="PROTEIN 60A-RELATED"/>
    <property type="match status" value="1"/>
</dbReference>
<evidence type="ECO:0000256" key="3">
    <source>
        <dbReference type="ARBA" id="ARBA00022525"/>
    </source>
</evidence>
<evidence type="ECO:0000256" key="2">
    <source>
        <dbReference type="ARBA" id="ARBA00006656"/>
    </source>
</evidence>
<dbReference type="Pfam" id="PF00019">
    <property type="entry name" value="TGF_beta"/>
    <property type="match status" value="1"/>
</dbReference>
<dbReference type="PANTHER" id="PTHR11848">
    <property type="entry name" value="TGF-BETA FAMILY"/>
    <property type="match status" value="1"/>
</dbReference>
<dbReference type="GO" id="GO:0008083">
    <property type="term" value="F:growth factor activity"/>
    <property type="evidence" value="ECO:0007669"/>
    <property type="project" value="UniProtKB-KW"/>
</dbReference>
<keyword evidence="9" id="KW-1133">Transmembrane helix</keyword>
<keyword evidence="3" id="KW-0964">Secreted</keyword>
<evidence type="ECO:0000256" key="5">
    <source>
        <dbReference type="ARBA" id="ARBA00023030"/>
    </source>
</evidence>
<name>A0A815YYI0_ADIRI</name>
<sequence length="389" mass="44903">MEHTEQTTVSSSKLSLFVIITLFTTICIIIIIAIVLFTANQHRPSSTPTTNPQSLKTILKHSTPGMSFCNSRFNSSHKIILATTTTTLSPEEHHRMSAYKEFLDLPSNHPNPNPSRSTKAMHTFMRSMYRQIYDEQGSYRRKRHDDNEHSNFYLSDTSDFIISLPNQRHSSSSNITYHFQYNASLEHLSYAELILPIHEFSTLDIVSSSFHISLKASFRTNSNWLKINLTQYVTSFPLTFYLRVNHTKQTFALLSSGFLTLHFRQSSSSMSRRQLSSFYDNQLVTYPDEPSYCQVRPLRTSFSDLQWSSWILEPSSYEMNVCSGKCQSQSNMDTYFLIQNLLHQKYPRTIPAPCCKPKRFSPTILLYYDGPNLVLKKHENMRVVECGCS</sequence>
<dbReference type="InterPro" id="IPR029034">
    <property type="entry name" value="Cystine-knot_cytokine"/>
</dbReference>